<reference evidence="3" key="1">
    <citation type="submission" date="2021-11" db="EMBL/GenBank/DDBJ databases">
        <authorList>
            <person name="Herlambang A."/>
            <person name="Guo Y."/>
            <person name="Takashima Y."/>
            <person name="Nishizawa T."/>
        </authorList>
    </citation>
    <scope>NUCLEOTIDE SEQUENCE</scope>
    <source>
        <strain evidence="3">E1425</strain>
    </source>
</reference>
<evidence type="ECO:0000256" key="2">
    <source>
        <dbReference type="SAM" id="Phobius"/>
    </source>
</evidence>
<keyword evidence="2" id="KW-1133">Transmembrane helix</keyword>
<keyword evidence="2" id="KW-0472">Membrane</keyword>
<protein>
    <submittedName>
        <fullName evidence="3">Uncharacterized protein</fullName>
    </submittedName>
</protein>
<dbReference type="AlphaFoldDB" id="A0A9P3M0V0"/>
<evidence type="ECO:0000313" key="3">
    <source>
        <dbReference type="EMBL" id="GJJ77587.1"/>
    </source>
</evidence>
<sequence length="455" mass="49792">MDTASLATAPNGPANALARILALYRAATSSFLLRQLAAAYATSLEALSLLSQTNQLYGLDHAQDPHTRQPFFVLKQKLWVLNAAIFGAILADRVGTKDSISEHDGVYDNDHNNHRGGFSWRVRKHLANSRDAATKESPELLVRDLWSRLMDDYGGVEGNVDGKIMVSVALLCIHHRLFMLARQITEAYLASIPEDMLIHLEAAAGAQVDTNSTRTKDTVMINYERLTELYVVHILAKLRDWDSARDFVDVNSILSPSTKKVYTRTLEKLYRKSLRPMTAPKRPPDAVTRTADLDDHSPTSSSSANSTLVSSPTLSSLALPFPHKVLHSMDVPHSNVATATLLSGSQITAAPAKRSTKTSTDTALHRPSAIASRSRVATITSTVQGQLRVFAQRYTELLERISRYGIGTNQLMMLVALIVFLAAVSRSRVRATTATTTVIHRLLQSIKGTTAAAGT</sequence>
<dbReference type="Proteomes" id="UP000827284">
    <property type="component" value="Unassembled WGS sequence"/>
</dbReference>
<proteinExistence type="predicted"/>
<name>A0A9P3M0V0_9FUNG</name>
<evidence type="ECO:0000313" key="4">
    <source>
        <dbReference type="Proteomes" id="UP000827284"/>
    </source>
</evidence>
<dbReference type="OrthoDB" id="3981028at2759"/>
<evidence type="ECO:0000256" key="1">
    <source>
        <dbReference type="SAM" id="MobiDB-lite"/>
    </source>
</evidence>
<feature type="compositionally biased region" description="Low complexity" evidence="1">
    <location>
        <begin position="298"/>
        <end position="309"/>
    </location>
</feature>
<feature type="transmembrane region" description="Helical" evidence="2">
    <location>
        <begin position="404"/>
        <end position="424"/>
    </location>
</feature>
<dbReference type="EMBL" id="BQFW01000013">
    <property type="protein sequence ID" value="GJJ77587.1"/>
    <property type="molecule type" value="Genomic_DNA"/>
</dbReference>
<reference evidence="3" key="2">
    <citation type="journal article" date="2022" name="Microbiol. Resour. Announc.">
        <title>Whole-Genome Sequence of Entomortierella parvispora E1425, a Mucoromycotan Fungus Associated with Burkholderiaceae-Related Endosymbiotic Bacteria.</title>
        <authorList>
            <person name="Herlambang A."/>
            <person name="Guo Y."/>
            <person name="Takashima Y."/>
            <person name="Narisawa K."/>
            <person name="Ohta H."/>
            <person name="Nishizawa T."/>
        </authorList>
    </citation>
    <scope>NUCLEOTIDE SEQUENCE</scope>
    <source>
        <strain evidence="3">E1425</strain>
    </source>
</reference>
<gene>
    <name evidence="3" type="ORF">EMPS_09946</name>
</gene>
<keyword evidence="2" id="KW-0812">Transmembrane</keyword>
<keyword evidence="4" id="KW-1185">Reference proteome</keyword>
<comment type="caution">
    <text evidence="3">The sequence shown here is derived from an EMBL/GenBank/DDBJ whole genome shotgun (WGS) entry which is preliminary data.</text>
</comment>
<feature type="region of interest" description="Disordered" evidence="1">
    <location>
        <begin position="273"/>
        <end position="309"/>
    </location>
</feature>
<organism evidence="3 4">
    <name type="scientific">Entomortierella parvispora</name>
    <dbReference type="NCBI Taxonomy" id="205924"/>
    <lineage>
        <taxon>Eukaryota</taxon>
        <taxon>Fungi</taxon>
        <taxon>Fungi incertae sedis</taxon>
        <taxon>Mucoromycota</taxon>
        <taxon>Mortierellomycotina</taxon>
        <taxon>Mortierellomycetes</taxon>
        <taxon>Mortierellales</taxon>
        <taxon>Mortierellaceae</taxon>
        <taxon>Entomortierella</taxon>
    </lineage>
</organism>
<accession>A0A9P3M0V0</accession>